<organism evidence="2 3">
    <name type="scientific">Streptomyces reniochalinae</name>
    <dbReference type="NCBI Taxonomy" id="2250578"/>
    <lineage>
        <taxon>Bacteria</taxon>
        <taxon>Bacillati</taxon>
        <taxon>Actinomycetota</taxon>
        <taxon>Actinomycetes</taxon>
        <taxon>Kitasatosporales</taxon>
        <taxon>Streptomycetaceae</taxon>
        <taxon>Streptomyces</taxon>
    </lineage>
</organism>
<keyword evidence="2" id="KW-0378">Hydrolase</keyword>
<dbReference type="InterPro" id="IPR003615">
    <property type="entry name" value="HNH_nuc"/>
</dbReference>
<sequence>MRHCFECSAPATHKGRCKAHHEAYENRASVRARRKRRAVIAEGNNAAALLRKEVRAHLRKHGYVTCASCPGHFLPSHVDVDHIIPLAKGGQDIASNVQVLCKPCHKVKTALDFGHLPF</sequence>
<dbReference type="OrthoDB" id="4578716at2"/>
<accession>A0A367EFZ9</accession>
<dbReference type="SMART" id="SM00507">
    <property type="entry name" value="HNHc"/>
    <property type="match status" value="1"/>
</dbReference>
<comment type="caution">
    <text evidence="2">The sequence shown here is derived from an EMBL/GenBank/DDBJ whole genome shotgun (WGS) entry which is preliminary data.</text>
</comment>
<gene>
    <name evidence="2" type="ORF">DQ392_18115</name>
</gene>
<evidence type="ECO:0000313" key="3">
    <source>
        <dbReference type="Proteomes" id="UP000253507"/>
    </source>
</evidence>
<dbReference type="Gene3D" id="1.10.30.50">
    <property type="match status" value="1"/>
</dbReference>
<keyword evidence="2" id="KW-0540">Nuclease</keyword>
<dbReference type="Pfam" id="PF14279">
    <property type="entry name" value="HNH_5"/>
    <property type="match status" value="1"/>
</dbReference>
<dbReference type="GO" id="GO:0004519">
    <property type="term" value="F:endonuclease activity"/>
    <property type="evidence" value="ECO:0007669"/>
    <property type="project" value="UniProtKB-KW"/>
</dbReference>
<name>A0A367EFZ9_9ACTN</name>
<dbReference type="AlphaFoldDB" id="A0A367EFZ9"/>
<dbReference type="EMBL" id="QOIM01000037">
    <property type="protein sequence ID" value="RCG16994.1"/>
    <property type="molecule type" value="Genomic_DNA"/>
</dbReference>
<protein>
    <submittedName>
        <fullName evidence="2">HNH endonuclease</fullName>
    </submittedName>
</protein>
<keyword evidence="2" id="KW-0255">Endonuclease</keyword>
<proteinExistence type="predicted"/>
<dbReference type="RefSeq" id="WP_114016689.1">
    <property type="nucleotide sequence ID" value="NZ_QOIM01000037.1"/>
</dbReference>
<dbReference type="CDD" id="cd00085">
    <property type="entry name" value="HNHc"/>
    <property type="match status" value="1"/>
</dbReference>
<dbReference type="Proteomes" id="UP000253507">
    <property type="component" value="Unassembled WGS sequence"/>
</dbReference>
<evidence type="ECO:0000259" key="1">
    <source>
        <dbReference type="SMART" id="SM00507"/>
    </source>
</evidence>
<keyword evidence="3" id="KW-1185">Reference proteome</keyword>
<dbReference type="InterPro" id="IPR029471">
    <property type="entry name" value="HNH_5"/>
</dbReference>
<feature type="domain" description="HNH nuclease" evidence="1">
    <location>
        <begin position="53"/>
        <end position="106"/>
    </location>
</feature>
<evidence type="ECO:0000313" key="2">
    <source>
        <dbReference type="EMBL" id="RCG16994.1"/>
    </source>
</evidence>
<reference evidence="2 3" key="1">
    <citation type="submission" date="2018-06" db="EMBL/GenBank/DDBJ databases">
        <title>Streptomyces reniochalinae sp. nov. and Streptomyces diacarnus sp. nov. from marine sponges.</title>
        <authorList>
            <person name="Li L."/>
        </authorList>
    </citation>
    <scope>NUCLEOTIDE SEQUENCE [LARGE SCALE GENOMIC DNA]</scope>
    <source>
        <strain evidence="2 3">LHW50302</strain>
    </source>
</reference>